<accession>A0ABP8PDA0</accession>
<comment type="caution">
    <text evidence="2">The sequence shown here is derived from an EMBL/GenBank/DDBJ whole genome shotgun (WGS) entry which is preliminary data.</text>
</comment>
<evidence type="ECO:0000313" key="2">
    <source>
        <dbReference type="EMBL" id="GAA4484669.1"/>
    </source>
</evidence>
<name>A0ABP8PDA0_9MICO</name>
<dbReference type="RefSeq" id="WP_345186224.1">
    <property type="nucleotide sequence ID" value="NZ_BAABGP010000012.1"/>
</dbReference>
<dbReference type="Proteomes" id="UP001500731">
    <property type="component" value="Unassembled WGS sequence"/>
</dbReference>
<proteinExistence type="predicted"/>
<reference evidence="3" key="1">
    <citation type="journal article" date="2019" name="Int. J. Syst. Evol. Microbiol.">
        <title>The Global Catalogue of Microorganisms (GCM) 10K type strain sequencing project: providing services to taxonomists for standard genome sequencing and annotation.</title>
        <authorList>
            <consortium name="The Broad Institute Genomics Platform"/>
            <consortium name="The Broad Institute Genome Sequencing Center for Infectious Disease"/>
            <person name="Wu L."/>
            <person name="Ma J."/>
        </authorList>
    </citation>
    <scope>NUCLEOTIDE SEQUENCE [LARGE SCALE GENOMIC DNA]</scope>
    <source>
        <strain evidence="3">JCM 17839</strain>
    </source>
</reference>
<feature type="transmembrane region" description="Helical" evidence="1">
    <location>
        <begin position="185"/>
        <end position="209"/>
    </location>
</feature>
<evidence type="ECO:0000313" key="3">
    <source>
        <dbReference type="Proteomes" id="UP001500731"/>
    </source>
</evidence>
<sequence>MAHDIVVEESGVVLVDGAPEDRATALRRFAAEADQHGVPILVVVTDPKEDGPRLFHVDEHGAMTPVEARTPSLSSDRFTSMLDPVRARVAEGRTATSRAAVTATCPHCASVMPAGLRVCGECGLPLAPGARAERPSRASAPLGVQRLLADVMGAPAPEEPHPDVVVDRPWWSSLRNRLPFAGKPVSYLVVTAIAAVAVVFLVLAMVLGITNALHPGAAGNLSSVPVAASVGPVSISLSS</sequence>
<protein>
    <recommendedName>
        <fullName evidence="4">Zinc ribbon domain-containing protein</fullName>
    </recommendedName>
</protein>
<gene>
    <name evidence="2" type="ORF">GCM10023171_17900</name>
</gene>
<keyword evidence="1" id="KW-0472">Membrane</keyword>
<keyword evidence="1" id="KW-0812">Transmembrane</keyword>
<organism evidence="2 3">
    <name type="scientific">Microbacterium panaciterrae</name>
    <dbReference type="NCBI Taxonomy" id="985759"/>
    <lineage>
        <taxon>Bacteria</taxon>
        <taxon>Bacillati</taxon>
        <taxon>Actinomycetota</taxon>
        <taxon>Actinomycetes</taxon>
        <taxon>Micrococcales</taxon>
        <taxon>Microbacteriaceae</taxon>
        <taxon>Microbacterium</taxon>
    </lineage>
</organism>
<keyword evidence="1" id="KW-1133">Transmembrane helix</keyword>
<evidence type="ECO:0008006" key="4">
    <source>
        <dbReference type="Google" id="ProtNLM"/>
    </source>
</evidence>
<dbReference type="EMBL" id="BAABGP010000012">
    <property type="protein sequence ID" value="GAA4484669.1"/>
    <property type="molecule type" value="Genomic_DNA"/>
</dbReference>
<keyword evidence="3" id="KW-1185">Reference proteome</keyword>
<evidence type="ECO:0000256" key="1">
    <source>
        <dbReference type="SAM" id="Phobius"/>
    </source>
</evidence>